<reference evidence="1" key="1">
    <citation type="submission" date="2014-09" db="EMBL/GenBank/DDBJ databases">
        <authorList>
            <person name="Magalhaes I.L.F."/>
            <person name="Oliveira U."/>
            <person name="Santos F.R."/>
            <person name="Vidigal T.H.D.A."/>
            <person name="Brescovit A.D."/>
            <person name="Santos A.J."/>
        </authorList>
    </citation>
    <scope>NUCLEOTIDE SEQUENCE</scope>
    <source>
        <tissue evidence="1">Shoot tissue taken approximately 20 cm above the soil surface</tissue>
    </source>
</reference>
<name>A0A0A8YBG7_ARUDO</name>
<evidence type="ECO:0000313" key="1">
    <source>
        <dbReference type="EMBL" id="JAD23314.1"/>
    </source>
</evidence>
<dbReference type="AlphaFoldDB" id="A0A0A8YBG7"/>
<accession>A0A0A8YBG7</accession>
<reference evidence="1" key="2">
    <citation type="journal article" date="2015" name="Data Brief">
        <title>Shoot transcriptome of the giant reed, Arundo donax.</title>
        <authorList>
            <person name="Barrero R.A."/>
            <person name="Guerrero F.D."/>
            <person name="Moolhuijzen P."/>
            <person name="Goolsby J.A."/>
            <person name="Tidwell J."/>
            <person name="Bellgard S.E."/>
            <person name="Bellgard M.I."/>
        </authorList>
    </citation>
    <scope>NUCLEOTIDE SEQUENCE</scope>
    <source>
        <tissue evidence="1">Shoot tissue taken approximately 20 cm above the soil surface</tissue>
    </source>
</reference>
<protein>
    <submittedName>
        <fullName evidence="1">Uncharacterized protein</fullName>
    </submittedName>
</protein>
<organism evidence="1">
    <name type="scientific">Arundo donax</name>
    <name type="common">Giant reed</name>
    <name type="synonym">Donax arundinaceus</name>
    <dbReference type="NCBI Taxonomy" id="35708"/>
    <lineage>
        <taxon>Eukaryota</taxon>
        <taxon>Viridiplantae</taxon>
        <taxon>Streptophyta</taxon>
        <taxon>Embryophyta</taxon>
        <taxon>Tracheophyta</taxon>
        <taxon>Spermatophyta</taxon>
        <taxon>Magnoliopsida</taxon>
        <taxon>Liliopsida</taxon>
        <taxon>Poales</taxon>
        <taxon>Poaceae</taxon>
        <taxon>PACMAD clade</taxon>
        <taxon>Arundinoideae</taxon>
        <taxon>Arundineae</taxon>
        <taxon>Arundo</taxon>
    </lineage>
</organism>
<dbReference type="EMBL" id="GBRH01274581">
    <property type="protein sequence ID" value="JAD23314.1"/>
    <property type="molecule type" value="Transcribed_RNA"/>
</dbReference>
<proteinExistence type="predicted"/>
<sequence>MVSKPTSISNKPIFITLNQLYSKC</sequence>